<gene>
    <name evidence="9" type="primary">ORF46</name>
</gene>
<evidence type="ECO:0000313" key="21">
    <source>
        <dbReference type="EMBL" id="QLI56115.1"/>
    </source>
</evidence>
<evidence type="ECO:0000313" key="9">
    <source>
        <dbReference type="EMBL" id="ALH44286.1"/>
    </source>
</evidence>
<keyword evidence="3" id="KW-0227">DNA damage</keyword>
<dbReference type="SMART" id="SM00986">
    <property type="entry name" value="UDG"/>
    <property type="match status" value="1"/>
</dbReference>
<dbReference type="NCBIfam" id="NF003592">
    <property type="entry name" value="PRK05254.1-5"/>
    <property type="match status" value="1"/>
</dbReference>
<dbReference type="EMBL" id="KT271468">
    <property type="protein sequence ID" value="ALH45513.1"/>
    <property type="molecule type" value="Genomic_DNA"/>
</dbReference>
<dbReference type="CDD" id="cd10027">
    <property type="entry name" value="UDG-F1-like"/>
    <property type="match status" value="1"/>
</dbReference>
<feature type="domain" description="Uracil-DNA glycosylase-like" evidence="7">
    <location>
        <begin position="73"/>
        <end position="240"/>
    </location>
</feature>
<evidence type="ECO:0000313" key="16">
    <source>
        <dbReference type="EMBL" id="ALH45163.1"/>
    </source>
</evidence>
<feature type="active site" description="Proton acceptor" evidence="6">
    <location>
        <position position="88"/>
    </location>
</feature>
<dbReference type="EMBL" id="MT510667">
    <property type="protein sequence ID" value="QLI56115.1"/>
    <property type="molecule type" value="Genomic_DNA"/>
</dbReference>
<dbReference type="NCBIfam" id="NF003588">
    <property type="entry name" value="PRK05254.1-1"/>
    <property type="match status" value="1"/>
</dbReference>
<dbReference type="EMBL" id="MT510669">
    <property type="protein sequence ID" value="QLI56293.1"/>
    <property type="molecule type" value="Genomic_DNA"/>
</dbReference>
<keyword evidence="4" id="KW-0378">Hydrolase</keyword>
<dbReference type="InterPro" id="IPR002043">
    <property type="entry name" value="UDG_fam1"/>
</dbReference>
<dbReference type="EMBL" id="KT271453">
    <property type="protein sequence ID" value="ALH44200.1"/>
    <property type="molecule type" value="Genomic_DNA"/>
</dbReference>
<proteinExistence type="inferred from homology"/>
<evidence type="ECO:0000313" key="11">
    <source>
        <dbReference type="EMBL" id="ALH44462.1"/>
    </source>
</evidence>
<keyword evidence="2" id="KW-1048">Host nucleus</keyword>
<dbReference type="EMBL" id="KT271459">
    <property type="protein sequence ID" value="ALH44725.1"/>
    <property type="molecule type" value="Genomic_DNA"/>
</dbReference>
<reference evidence="9" key="1">
    <citation type="journal article" date="2015" name="J. Virol.">
        <title>Whole-Genome Sequencing of Kaposi's Sarcoma-Associated Herpesvirus from Zambian Kaposi's Sarcoma Biopsy Specimens Reveals Unique Viral Diversity.</title>
        <authorList>
            <person name="Olp L.N."/>
            <person name="Jeanniard A."/>
            <person name="Marimo C."/>
            <person name="West J.T."/>
            <person name="Wood C."/>
        </authorList>
    </citation>
    <scope>NUCLEOTIDE SEQUENCE</scope>
    <source>
        <strain evidence="8">ZM004</strain>
        <strain evidence="9">ZM027</strain>
        <strain evidence="10">ZM091</strain>
        <strain evidence="11">ZM095</strain>
        <strain evidence="12">ZM102</strain>
        <strain evidence="13">ZM108</strain>
        <strain evidence="14">ZM114</strain>
        <strain evidence="15">ZM117</strain>
        <strain evidence="16">ZM121</strain>
        <strain evidence="17">ZM128</strain>
        <strain evidence="18">ZM130</strain>
    </source>
</reference>
<dbReference type="GO" id="GO:0004844">
    <property type="term" value="F:uracil DNA N-glycosylase activity"/>
    <property type="evidence" value="ECO:0007669"/>
    <property type="project" value="InterPro"/>
</dbReference>
<dbReference type="GO" id="GO:0097510">
    <property type="term" value="P:base-excision repair, AP site formation via deaminated base removal"/>
    <property type="evidence" value="ECO:0007669"/>
    <property type="project" value="TreeGrafter"/>
</dbReference>
<evidence type="ECO:0000313" key="18">
    <source>
        <dbReference type="EMBL" id="ALH45513.1"/>
    </source>
</evidence>
<dbReference type="PANTHER" id="PTHR11264">
    <property type="entry name" value="URACIL-DNA GLYCOSYLASE"/>
    <property type="match status" value="1"/>
</dbReference>
<dbReference type="EMBL" id="MT510666">
    <property type="protein sequence ID" value="QLI56026.1"/>
    <property type="molecule type" value="Genomic_DNA"/>
</dbReference>
<dbReference type="EMBL" id="KT271462">
    <property type="protein sequence ID" value="ALH44989.1"/>
    <property type="molecule type" value="Genomic_DNA"/>
</dbReference>
<evidence type="ECO:0000313" key="10">
    <source>
        <dbReference type="EMBL" id="ALH44374.1"/>
    </source>
</evidence>
<evidence type="ECO:0000313" key="8">
    <source>
        <dbReference type="EMBL" id="ALH44200.1"/>
    </source>
</evidence>
<dbReference type="NCBIfam" id="TIGR00628">
    <property type="entry name" value="ung"/>
    <property type="match status" value="1"/>
</dbReference>
<evidence type="ECO:0000313" key="13">
    <source>
        <dbReference type="EMBL" id="ALH44725.1"/>
    </source>
</evidence>
<evidence type="ECO:0000313" key="15">
    <source>
        <dbReference type="EMBL" id="ALH44989.1"/>
    </source>
</evidence>
<accession>A0A0N7GEN3</accession>
<evidence type="ECO:0000256" key="1">
    <source>
        <dbReference type="ARBA" id="ARBA00008184"/>
    </source>
</evidence>
<evidence type="ECO:0000313" key="19">
    <source>
        <dbReference type="EMBL" id="QKE51472.1"/>
    </source>
</evidence>
<keyword evidence="5" id="KW-0234">DNA repair</keyword>
<dbReference type="InterPro" id="IPR005122">
    <property type="entry name" value="Uracil-DNA_glycosylase-like"/>
</dbReference>
<sequence>MDAWLQQMVFRGSLSISQGVDDRDLLLAPKWISFLSLSSFLKQKLLSLLRQIRELRLTTTVYPPQDRLMWWSHCCDPEDIKVVILGQDPYHRGQATGLAFSVDPQCQVPPSLRSIFRELEASVPNFSTPSHGCLDSWARQGVLLLNTVLTVEKGRAGSHEGLGWDWFTSFIISSISSKLEHCVFLLWGRKAIDRTPLINAQKHLVLTAQHPSPLASLGGRHSRWPRFQGCNHFNLANDYLTRHRRETVDWGLLEQ</sequence>
<reference evidence="20" key="3">
    <citation type="submission" date="2020-05" db="EMBL/GenBank/DDBJ databases">
        <authorList>
            <person name="Santiago J.C.A."/>
        </authorList>
    </citation>
    <scope>NUCLEOTIDE SEQUENCE</scope>
    <source>
        <strain evidence="20">U020-B</strain>
        <strain evidence="21">U020-C</strain>
        <strain evidence="22">U020-o1</strain>
        <strain evidence="23">U023-o1</strain>
    </source>
</reference>
<dbReference type="EMBL" id="KT271457">
    <property type="protein sequence ID" value="ALH44549.1"/>
    <property type="molecule type" value="Genomic_DNA"/>
</dbReference>
<dbReference type="EMBL" id="KT271467">
    <property type="protein sequence ID" value="ALH45427.1"/>
    <property type="molecule type" value="Genomic_DNA"/>
</dbReference>
<name>A0A0N7GEN3_HHV8</name>
<evidence type="ECO:0000313" key="12">
    <source>
        <dbReference type="EMBL" id="ALH44549.1"/>
    </source>
</evidence>
<dbReference type="EMBL" id="KT271454">
    <property type="protein sequence ID" value="ALH44286.1"/>
    <property type="molecule type" value="Genomic_DNA"/>
</dbReference>
<dbReference type="EMBL" id="MK876734">
    <property type="protein sequence ID" value="QKE51472.1"/>
    <property type="molecule type" value="Genomic_DNA"/>
</dbReference>
<evidence type="ECO:0000259" key="7">
    <source>
        <dbReference type="SMART" id="SM00986"/>
    </source>
</evidence>
<evidence type="ECO:0000256" key="3">
    <source>
        <dbReference type="ARBA" id="ARBA00022763"/>
    </source>
</evidence>
<evidence type="ECO:0000256" key="4">
    <source>
        <dbReference type="ARBA" id="ARBA00022801"/>
    </source>
</evidence>
<dbReference type="SUPFAM" id="SSF52141">
    <property type="entry name" value="Uracil-DNA glycosylase-like"/>
    <property type="match status" value="1"/>
</dbReference>
<protein>
    <submittedName>
        <fullName evidence="9">ORF46</fullName>
    </submittedName>
</protein>
<organism evidence="9">
    <name type="scientific">Human herpesvirus 8</name>
    <name type="common">HHV-8</name>
    <name type="synonym">Kaposi's sarcoma-associated herpesvirus</name>
    <dbReference type="NCBI Taxonomy" id="37296"/>
    <lineage>
        <taxon>Viruses</taxon>
        <taxon>Duplodnaviria</taxon>
        <taxon>Heunggongvirae</taxon>
        <taxon>Peploviricota</taxon>
        <taxon>Herviviricetes</taxon>
        <taxon>Herpesvirales</taxon>
        <taxon>Orthoherpesviridae</taxon>
        <taxon>Gammaherpesvirinae</taxon>
        <taxon>Rhadinovirus</taxon>
        <taxon>Rhadinovirus humangamma8</taxon>
    </lineage>
</organism>
<evidence type="ECO:0000313" key="14">
    <source>
        <dbReference type="EMBL" id="ALH44813.1"/>
    </source>
</evidence>
<dbReference type="Gene3D" id="3.40.470.10">
    <property type="entry name" value="Uracil-DNA glycosylase-like domain"/>
    <property type="match status" value="1"/>
</dbReference>
<comment type="similarity">
    <text evidence="1">Belongs to the uracil-DNA glycosylase (UDG) superfamily. UNG family.</text>
</comment>
<reference evidence="19" key="2">
    <citation type="submission" date="2019-04" db="EMBL/GenBank/DDBJ databases">
        <title>Spread of a new Kaposi's sarcoma-associated herpesvirus variant driving severe pathologies in men who have sex with men.</title>
        <authorList>
            <person name="Jary A."/>
            <person name="Leducq V."/>
            <person name="Desire N."/>
            <person name="Palich R."/>
            <person name="Joly V."/>
            <person name="Canestri A."/>
            <person name="Gothland A."/>
            <person name="Lambert-Niclot S."/>
            <person name="Surgers L."/>
            <person name="Amiel C."/>
            <person name="Descamps D."/>
            <person name="Spano J.-P."/>
            <person name="Katlama C."/>
            <person name="Calvez V."/>
            <person name="Marcelin A.-G."/>
        </authorList>
    </citation>
    <scope>NUCLEOTIDE SEQUENCE</scope>
    <source>
        <strain evidence="19">P072_MCD</strain>
    </source>
</reference>
<dbReference type="EMBL" id="KT271456">
    <property type="protein sequence ID" value="ALH44462.1"/>
    <property type="molecule type" value="Genomic_DNA"/>
</dbReference>
<reference evidence="20" key="4">
    <citation type="submission" date="2020-07" db="EMBL/GenBank/DDBJ databases">
        <title>Tumor-specific changes in Kaposi sarcoma-associated herpesvirus genomes in Ugandan adults with Kaposi sarcoma.</title>
        <authorList>
            <person name="Goldman J.D."/>
            <person name="Zhao H."/>
            <person name="Pankow A.P."/>
            <person name="Okuku F."/>
            <person name="Schmitt M.W."/>
            <person name="Chen L.H."/>
            <person name="Hill C.A."/>
            <person name="Casper C."/>
            <person name="Phipps W.T."/>
            <person name="Mullins J.I."/>
        </authorList>
    </citation>
    <scope>NUCLEOTIDE SEQUENCE</scope>
    <source>
        <strain evidence="20">U020-B</strain>
        <strain evidence="21">U020-C</strain>
        <strain evidence="22">U020-o1</strain>
        <strain evidence="23">U023-o1</strain>
    </source>
</reference>
<dbReference type="InterPro" id="IPR036895">
    <property type="entry name" value="Uracil-DNA_glycosylase-like_sf"/>
</dbReference>
<evidence type="ECO:0000256" key="2">
    <source>
        <dbReference type="ARBA" id="ARBA00022562"/>
    </source>
</evidence>
<evidence type="ECO:0000313" key="20">
    <source>
        <dbReference type="EMBL" id="QLI56026.1"/>
    </source>
</evidence>
<dbReference type="EMBL" id="KT271455">
    <property type="protein sequence ID" value="ALH44374.1"/>
    <property type="molecule type" value="Genomic_DNA"/>
</dbReference>
<dbReference type="PROSITE" id="PS00130">
    <property type="entry name" value="U_DNA_GLYCOSYLASE"/>
    <property type="match status" value="1"/>
</dbReference>
<dbReference type="InterPro" id="IPR018085">
    <property type="entry name" value="Ura-DNA_Glyclase_AS"/>
</dbReference>
<evidence type="ECO:0000256" key="6">
    <source>
        <dbReference type="PROSITE-ProRule" id="PRU10072"/>
    </source>
</evidence>
<dbReference type="EMBL" id="MT510668">
    <property type="protein sequence ID" value="QLI56204.1"/>
    <property type="molecule type" value="Genomic_DNA"/>
</dbReference>
<dbReference type="EMBL" id="KT271464">
    <property type="protein sequence ID" value="ALH45163.1"/>
    <property type="molecule type" value="Genomic_DNA"/>
</dbReference>
<dbReference type="NCBIfam" id="NF003589">
    <property type="entry name" value="PRK05254.1-2"/>
    <property type="match status" value="1"/>
</dbReference>
<organismHost>
    <name type="scientific">Homo sapiens</name>
    <name type="common">Human</name>
    <dbReference type="NCBI Taxonomy" id="9606"/>
</organismHost>
<dbReference type="HAMAP" id="MF_00148">
    <property type="entry name" value="UDG"/>
    <property type="match status" value="1"/>
</dbReference>
<evidence type="ECO:0000313" key="17">
    <source>
        <dbReference type="EMBL" id="ALH45427.1"/>
    </source>
</evidence>
<evidence type="ECO:0000313" key="23">
    <source>
        <dbReference type="EMBL" id="QLI56293.1"/>
    </source>
</evidence>
<dbReference type="Pfam" id="PF03167">
    <property type="entry name" value="UDG"/>
    <property type="match status" value="1"/>
</dbReference>
<dbReference type="PANTHER" id="PTHR11264:SF0">
    <property type="entry name" value="URACIL-DNA GLYCOSYLASE"/>
    <property type="match status" value="1"/>
</dbReference>
<evidence type="ECO:0000313" key="22">
    <source>
        <dbReference type="EMBL" id="QLI56204.1"/>
    </source>
</evidence>
<dbReference type="SMART" id="SM00987">
    <property type="entry name" value="UreE_C"/>
    <property type="match status" value="1"/>
</dbReference>
<dbReference type="EMBL" id="KT271460">
    <property type="protein sequence ID" value="ALH44813.1"/>
    <property type="molecule type" value="Genomic_DNA"/>
</dbReference>
<evidence type="ECO:0000256" key="5">
    <source>
        <dbReference type="ARBA" id="ARBA00023204"/>
    </source>
</evidence>